<evidence type="ECO:0000259" key="1">
    <source>
        <dbReference type="Pfam" id="PF13304"/>
    </source>
</evidence>
<dbReference type="InterPro" id="IPR003959">
    <property type="entry name" value="ATPase_AAA_core"/>
</dbReference>
<dbReference type="Proteomes" id="UP000501726">
    <property type="component" value="Chromosome"/>
</dbReference>
<evidence type="ECO:0000313" key="3">
    <source>
        <dbReference type="EMBL" id="BBP45283.1"/>
    </source>
</evidence>
<sequence>MLEKFAIQNLTVFADAHLKFSPGLNVIIGENGCGKSHILKSAYAVIAASAEEGRKPMTVSPTKTALQKAYADKLINVMRPESLGRLARRKQGRERCELSLTFADSSLDCSMGFATSSKSEVQIDHLNQTWQTKAPVFLPTRELLTLYPGFVSIYDNHYLEFDETYRDACLLLGAPALKGPREKQASKLLKPLEEAMGGRVVLDANGRFYLSLPGTGKMEMPLVAEGLRKLAMLARLIATGSLLDKGYLFWDEPETNLNPKLVKLVARVILHLCDNGIQVFIASHSLFLLRELEILSQQKEFKKIPQRYFALTASDDGVVVEQGDSVEDLQTLVILDEELAQSDRFMDLEA</sequence>
<proteinExistence type="predicted"/>
<dbReference type="Gene3D" id="3.40.50.300">
    <property type="entry name" value="P-loop containing nucleotide triphosphate hydrolases"/>
    <property type="match status" value="2"/>
</dbReference>
<dbReference type="InterPro" id="IPR027417">
    <property type="entry name" value="P-loop_NTPase"/>
</dbReference>
<dbReference type="InterPro" id="IPR038729">
    <property type="entry name" value="Rad50/SbcC_AAA"/>
</dbReference>
<keyword evidence="3" id="KW-0547">Nucleotide-binding</keyword>
<dbReference type="CDD" id="cd00267">
    <property type="entry name" value="ABC_ATPase"/>
    <property type="match status" value="1"/>
</dbReference>
<accession>A0A6F8PT23</accession>
<dbReference type="Pfam" id="PF13476">
    <property type="entry name" value="AAA_23"/>
    <property type="match status" value="1"/>
</dbReference>
<dbReference type="GO" id="GO:0006302">
    <property type="term" value="P:double-strand break repair"/>
    <property type="evidence" value="ECO:0007669"/>
    <property type="project" value="InterPro"/>
</dbReference>
<dbReference type="GO" id="GO:0005524">
    <property type="term" value="F:ATP binding"/>
    <property type="evidence" value="ECO:0007669"/>
    <property type="project" value="UniProtKB-KW"/>
</dbReference>
<dbReference type="EMBL" id="AP021889">
    <property type="protein sequence ID" value="BBP45283.1"/>
    <property type="molecule type" value="Genomic_DNA"/>
</dbReference>
<name>A0A6F8PT23_9GAMM</name>
<dbReference type="SUPFAM" id="SSF52540">
    <property type="entry name" value="P-loop containing nucleoside triphosphate hydrolases"/>
    <property type="match status" value="1"/>
</dbReference>
<dbReference type="PANTHER" id="PTHR43581:SF2">
    <property type="entry name" value="EXCINUCLEASE ATPASE SUBUNIT"/>
    <property type="match status" value="1"/>
</dbReference>
<feature type="domain" description="Rad50/SbcC-type AAA" evidence="2">
    <location>
        <begin position="6"/>
        <end position="40"/>
    </location>
</feature>
<feature type="domain" description="ATPase AAA-type core" evidence="1">
    <location>
        <begin position="181"/>
        <end position="289"/>
    </location>
</feature>
<keyword evidence="3" id="KW-0067">ATP-binding</keyword>
<dbReference type="Pfam" id="PF13304">
    <property type="entry name" value="AAA_21"/>
    <property type="match status" value="1"/>
</dbReference>
<gene>
    <name evidence="3" type="ORF">THMIRHAS_06560</name>
</gene>
<reference evidence="4" key="1">
    <citation type="submission" date="2019-11" db="EMBL/GenBank/DDBJ databases">
        <title>Isolation and characterization of two novel species in the genus Thiomicrorhabdus.</title>
        <authorList>
            <person name="Mochizuki J."/>
            <person name="Kojima H."/>
            <person name="Fukui M."/>
        </authorList>
    </citation>
    <scope>NUCLEOTIDE SEQUENCE [LARGE SCALE GENOMIC DNA]</scope>
    <source>
        <strain evidence="4">aks77</strain>
    </source>
</reference>
<dbReference type="InterPro" id="IPR051396">
    <property type="entry name" value="Bact_Antivir_Def_Nuclease"/>
</dbReference>
<evidence type="ECO:0000313" key="4">
    <source>
        <dbReference type="Proteomes" id="UP000501726"/>
    </source>
</evidence>
<dbReference type="PANTHER" id="PTHR43581">
    <property type="entry name" value="ATP/GTP PHOSPHATASE"/>
    <property type="match status" value="1"/>
</dbReference>
<organism evidence="3 4">
    <name type="scientific">Thiosulfatimonas sediminis</name>
    <dbReference type="NCBI Taxonomy" id="2675054"/>
    <lineage>
        <taxon>Bacteria</taxon>
        <taxon>Pseudomonadati</taxon>
        <taxon>Pseudomonadota</taxon>
        <taxon>Gammaproteobacteria</taxon>
        <taxon>Thiotrichales</taxon>
        <taxon>Piscirickettsiaceae</taxon>
        <taxon>Thiosulfatimonas</taxon>
    </lineage>
</organism>
<dbReference type="KEGG" id="tse:THMIRHAS_06560"/>
<dbReference type="GO" id="GO:0016887">
    <property type="term" value="F:ATP hydrolysis activity"/>
    <property type="evidence" value="ECO:0007669"/>
    <property type="project" value="InterPro"/>
</dbReference>
<keyword evidence="4" id="KW-1185">Reference proteome</keyword>
<evidence type="ECO:0000259" key="2">
    <source>
        <dbReference type="Pfam" id="PF13476"/>
    </source>
</evidence>
<protein>
    <submittedName>
        <fullName evidence="3">ATP-binding protein</fullName>
    </submittedName>
</protein>
<dbReference type="RefSeq" id="WP_173270869.1">
    <property type="nucleotide sequence ID" value="NZ_AP021889.1"/>
</dbReference>
<dbReference type="AlphaFoldDB" id="A0A6F8PT23"/>